<reference evidence="5" key="1">
    <citation type="journal article" date="2006" name="PLoS Biol.">
        <title>Macronuclear genome sequence of the ciliate Tetrahymena thermophila, a model eukaryote.</title>
        <authorList>
            <person name="Eisen J.A."/>
            <person name="Coyne R.S."/>
            <person name="Wu M."/>
            <person name="Wu D."/>
            <person name="Thiagarajan M."/>
            <person name="Wortman J.R."/>
            <person name="Badger J.H."/>
            <person name="Ren Q."/>
            <person name="Amedeo P."/>
            <person name="Jones K.M."/>
            <person name="Tallon L.J."/>
            <person name="Delcher A.L."/>
            <person name="Salzberg S.L."/>
            <person name="Silva J.C."/>
            <person name="Haas B.J."/>
            <person name="Majoros W.H."/>
            <person name="Farzad M."/>
            <person name="Carlton J.M."/>
            <person name="Smith R.K. Jr."/>
            <person name="Garg J."/>
            <person name="Pearlman R.E."/>
            <person name="Karrer K.M."/>
            <person name="Sun L."/>
            <person name="Manning G."/>
            <person name="Elde N.C."/>
            <person name="Turkewitz A.P."/>
            <person name="Asai D.J."/>
            <person name="Wilkes D.E."/>
            <person name="Wang Y."/>
            <person name="Cai H."/>
            <person name="Collins K."/>
            <person name="Stewart B.A."/>
            <person name="Lee S.R."/>
            <person name="Wilamowska K."/>
            <person name="Weinberg Z."/>
            <person name="Ruzzo W.L."/>
            <person name="Wloga D."/>
            <person name="Gaertig J."/>
            <person name="Frankel J."/>
            <person name="Tsao C.-C."/>
            <person name="Gorovsky M.A."/>
            <person name="Keeling P.J."/>
            <person name="Waller R.F."/>
            <person name="Patron N.J."/>
            <person name="Cherry J.M."/>
            <person name="Stover N.A."/>
            <person name="Krieger C.J."/>
            <person name="del Toro C."/>
            <person name="Ryder H.F."/>
            <person name="Williamson S.C."/>
            <person name="Barbeau R.A."/>
            <person name="Hamilton E.P."/>
            <person name="Orias E."/>
        </authorList>
    </citation>
    <scope>NUCLEOTIDE SEQUENCE [LARGE SCALE GENOMIC DNA]</scope>
    <source>
        <strain evidence="5">SB210</strain>
    </source>
</reference>
<proteinExistence type="inferred from homology"/>
<dbReference type="PANTHER" id="PTHR42748:SF18">
    <property type="entry name" value="NMRA-LIKE DOMAIN-CONTAINING PROTEIN"/>
    <property type="match status" value="1"/>
</dbReference>
<dbReference type="Gene3D" id="3.90.25.10">
    <property type="entry name" value="UDP-galactose 4-epimerase, domain 1"/>
    <property type="match status" value="1"/>
</dbReference>
<dbReference type="KEGG" id="tet:TTHERM_00581959"/>
<dbReference type="InterPro" id="IPR008030">
    <property type="entry name" value="NmrA-like"/>
</dbReference>
<dbReference type="GeneID" id="7845430"/>
<dbReference type="RefSeq" id="XP_001471405.1">
    <property type="nucleotide sequence ID" value="XM_001471355.1"/>
</dbReference>
<dbReference type="OrthoDB" id="10254221at2759"/>
<dbReference type="AlphaFoldDB" id="A4VDI6"/>
<dbReference type="InterPro" id="IPR051164">
    <property type="entry name" value="NmrA-like_oxidored"/>
</dbReference>
<dbReference type="HOGENOM" id="CLU_007383_10_6_1"/>
<dbReference type="PANTHER" id="PTHR42748">
    <property type="entry name" value="NITROGEN METABOLITE REPRESSION PROTEIN NMRA FAMILY MEMBER"/>
    <property type="match status" value="1"/>
</dbReference>
<dbReference type="Pfam" id="PF05368">
    <property type="entry name" value="NmrA"/>
    <property type="match status" value="1"/>
</dbReference>
<dbReference type="InParanoid" id="A4VDI6"/>
<dbReference type="InterPro" id="IPR036291">
    <property type="entry name" value="NAD(P)-bd_dom_sf"/>
</dbReference>
<dbReference type="SUPFAM" id="SSF51735">
    <property type="entry name" value="NAD(P)-binding Rossmann-fold domains"/>
    <property type="match status" value="1"/>
</dbReference>
<evidence type="ECO:0000313" key="4">
    <source>
        <dbReference type="EMBL" id="EDK31590.1"/>
    </source>
</evidence>
<keyword evidence="5" id="KW-1185">Reference proteome</keyword>
<sequence>MSNQKILVLGATGYIGSATVKTLASLKANVTAGVRDPTKVKELEAAGATVVKADMSQPQSELAQILKNYDHLYVVTPGHIDRTNLAVNAIKAAQEAHIKYILVVSITAADNLEILFGRQFNPIEKELKLSGLNYGILRLPIFTDNIFGNAEHIKSHNTFYGPIDGDKKFVTVAIQDAALAAATILVNPSDHIGKTYSITSELSSSDEQAQSYSQALARPIKYVNGTYEGTKKALLNFMPEWQVDGVLELYKLIEKQEQSQINHTNDFKTITGKEPTTHLKFMQQFSVAF</sequence>
<keyword evidence="2" id="KW-0521">NADP</keyword>
<comment type="similarity">
    <text evidence="1">Belongs to the NmrA-type oxidoreductase family.</text>
</comment>
<dbReference type="STRING" id="312017.A4VDI6"/>
<evidence type="ECO:0000313" key="5">
    <source>
        <dbReference type="Proteomes" id="UP000009168"/>
    </source>
</evidence>
<feature type="domain" description="NmrA-like" evidence="3">
    <location>
        <begin position="3"/>
        <end position="264"/>
    </location>
</feature>
<evidence type="ECO:0000259" key="3">
    <source>
        <dbReference type="Pfam" id="PF05368"/>
    </source>
</evidence>
<evidence type="ECO:0000256" key="1">
    <source>
        <dbReference type="ARBA" id="ARBA00006328"/>
    </source>
</evidence>
<dbReference type="Proteomes" id="UP000009168">
    <property type="component" value="Unassembled WGS sequence"/>
</dbReference>
<dbReference type="Gene3D" id="3.40.50.720">
    <property type="entry name" value="NAD(P)-binding Rossmann-like Domain"/>
    <property type="match status" value="1"/>
</dbReference>
<name>A4VDI6_TETTS</name>
<protein>
    <submittedName>
        <fullName evidence="4">Trk system potassium uptake protein TrkA, amine-terminal domain protein</fullName>
    </submittedName>
</protein>
<gene>
    <name evidence="4" type="ORF">TTHERM_00581959</name>
</gene>
<accession>A4VDI6</accession>
<evidence type="ECO:0000256" key="2">
    <source>
        <dbReference type="ARBA" id="ARBA00022857"/>
    </source>
</evidence>
<organism evidence="4 5">
    <name type="scientific">Tetrahymena thermophila (strain SB210)</name>
    <dbReference type="NCBI Taxonomy" id="312017"/>
    <lineage>
        <taxon>Eukaryota</taxon>
        <taxon>Sar</taxon>
        <taxon>Alveolata</taxon>
        <taxon>Ciliophora</taxon>
        <taxon>Intramacronucleata</taxon>
        <taxon>Oligohymenophorea</taxon>
        <taxon>Hymenostomatida</taxon>
        <taxon>Tetrahymenina</taxon>
        <taxon>Tetrahymenidae</taxon>
        <taxon>Tetrahymena</taxon>
    </lineage>
</organism>
<dbReference type="EMBL" id="GG662649">
    <property type="protein sequence ID" value="EDK31590.1"/>
    <property type="molecule type" value="Genomic_DNA"/>
</dbReference>